<dbReference type="Proteomes" id="UP000634206">
    <property type="component" value="Unassembled WGS sequence"/>
</dbReference>
<dbReference type="AlphaFoldDB" id="A0AAE2SEF8"/>
<protein>
    <submittedName>
        <fullName evidence="3">PEP-CTERM sorting domain-containing protein</fullName>
    </submittedName>
</protein>
<gene>
    <name evidence="3" type="ORF">JIN83_07480</name>
</gene>
<keyword evidence="1" id="KW-0732">Signal</keyword>
<dbReference type="EMBL" id="JAENIG010000004">
    <property type="protein sequence ID" value="MBK1854796.1"/>
    <property type="molecule type" value="Genomic_DNA"/>
</dbReference>
<accession>A0AAE2SEF8</accession>
<feature type="chain" id="PRO_5042258589" evidence="1">
    <location>
        <begin position="28"/>
        <end position="230"/>
    </location>
</feature>
<dbReference type="InterPro" id="IPR013424">
    <property type="entry name" value="Ice-binding_C"/>
</dbReference>
<proteinExistence type="predicted"/>
<dbReference type="NCBIfam" id="TIGR02595">
    <property type="entry name" value="PEP_CTERM"/>
    <property type="match status" value="1"/>
</dbReference>
<keyword evidence="4" id="KW-1185">Reference proteome</keyword>
<feature type="domain" description="Ice-binding protein C-terminal" evidence="2">
    <location>
        <begin position="207"/>
        <end position="229"/>
    </location>
</feature>
<evidence type="ECO:0000313" key="3">
    <source>
        <dbReference type="EMBL" id="MBK1854796.1"/>
    </source>
</evidence>
<dbReference type="PROSITE" id="PS51257">
    <property type="entry name" value="PROKAR_LIPOPROTEIN"/>
    <property type="match status" value="1"/>
</dbReference>
<reference evidence="3" key="1">
    <citation type="submission" date="2021-01" db="EMBL/GenBank/DDBJ databases">
        <title>Modified the classification status of verrucomicrobia.</title>
        <authorList>
            <person name="Feng X."/>
        </authorList>
    </citation>
    <scope>NUCLEOTIDE SEQUENCE</scope>
    <source>
        <strain evidence="3">5K15</strain>
    </source>
</reference>
<organism evidence="3 4">
    <name type="scientific">Oceaniferula flava</name>
    <dbReference type="NCBI Taxonomy" id="2800421"/>
    <lineage>
        <taxon>Bacteria</taxon>
        <taxon>Pseudomonadati</taxon>
        <taxon>Verrucomicrobiota</taxon>
        <taxon>Verrucomicrobiia</taxon>
        <taxon>Verrucomicrobiales</taxon>
        <taxon>Verrucomicrobiaceae</taxon>
        <taxon>Oceaniferula</taxon>
    </lineage>
</organism>
<comment type="caution">
    <text evidence="3">The sequence shown here is derived from an EMBL/GenBank/DDBJ whole genome shotgun (WGS) entry which is preliminary data.</text>
</comment>
<evidence type="ECO:0000313" key="4">
    <source>
        <dbReference type="Proteomes" id="UP000634206"/>
    </source>
</evidence>
<feature type="signal peptide" evidence="1">
    <location>
        <begin position="1"/>
        <end position="27"/>
    </location>
</feature>
<sequence>MTRHKKTLSFLAGTAILTACAIPSVSAATTIINATLEGRAIDNTNVTGGVKGNGSGNAFNSGAAQAGAYNSGVDLVGVISFQMTGVDPTDIVSADFSSLQNTVNLSDTSLFSISANVIRIDASSAGQNSDFEAAPLTTLMTGFDGNATTDTTASLDAAGQIILGDWLKSNWVEGEYVFIQLKADNTDMQTGSNNLYNYSNSTLTITTVPEPSSAALLGLGGLALIMRRRK</sequence>
<dbReference type="RefSeq" id="WP_309489407.1">
    <property type="nucleotide sequence ID" value="NZ_JAENIG010000004.1"/>
</dbReference>
<evidence type="ECO:0000256" key="1">
    <source>
        <dbReference type="SAM" id="SignalP"/>
    </source>
</evidence>
<evidence type="ECO:0000259" key="2">
    <source>
        <dbReference type="Pfam" id="PF07589"/>
    </source>
</evidence>
<name>A0AAE2SEF8_9BACT</name>
<dbReference type="Pfam" id="PF07589">
    <property type="entry name" value="PEP-CTERM"/>
    <property type="match status" value="1"/>
</dbReference>